<organism evidence="5 6">
    <name type="scientific">Oryzomonas rubra</name>
    <dbReference type="NCBI Taxonomy" id="2509454"/>
    <lineage>
        <taxon>Bacteria</taxon>
        <taxon>Pseudomonadati</taxon>
        <taxon>Thermodesulfobacteriota</taxon>
        <taxon>Desulfuromonadia</taxon>
        <taxon>Geobacterales</taxon>
        <taxon>Geobacteraceae</taxon>
        <taxon>Oryzomonas</taxon>
    </lineage>
</organism>
<protein>
    <submittedName>
        <fullName evidence="5">MarR family transcriptional regulator</fullName>
    </submittedName>
</protein>
<keyword evidence="3" id="KW-0804">Transcription</keyword>
<dbReference type="PROSITE" id="PS50995">
    <property type="entry name" value="HTH_MARR_2"/>
    <property type="match status" value="1"/>
</dbReference>
<dbReference type="PANTHER" id="PTHR33164">
    <property type="entry name" value="TRANSCRIPTIONAL REGULATOR, MARR FAMILY"/>
    <property type="match status" value="1"/>
</dbReference>
<feature type="domain" description="HTH marR-type" evidence="4">
    <location>
        <begin position="6"/>
        <end position="138"/>
    </location>
</feature>
<keyword evidence="1" id="KW-0805">Transcription regulation</keyword>
<dbReference type="GO" id="GO:0006950">
    <property type="term" value="P:response to stress"/>
    <property type="evidence" value="ECO:0007669"/>
    <property type="project" value="TreeGrafter"/>
</dbReference>
<dbReference type="InterPro" id="IPR000835">
    <property type="entry name" value="HTH_MarR-typ"/>
</dbReference>
<name>A0A5A9X7M5_9BACT</name>
<dbReference type="AlphaFoldDB" id="A0A5A9X7M5"/>
<dbReference type="EMBL" id="SRSD01000011">
    <property type="protein sequence ID" value="KAA0888385.1"/>
    <property type="molecule type" value="Genomic_DNA"/>
</dbReference>
<dbReference type="RefSeq" id="WP_149309575.1">
    <property type="nucleotide sequence ID" value="NZ_SRSD01000011.1"/>
</dbReference>
<evidence type="ECO:0000256" key="3">
    <source>
        <dbReference type="ARBA" id="ARBA00023163"/>
    </source>
</evidence>
<reference evidence="5 6" key="1">
    <citation type="submission" date="2019-04" db="EMBL/GenBank/DDBJ databases">
        <title>Geobacter ruber sp. nov., ferric-reducing bacteria isolated from paddy soil.</title>
        <authorList>
            <person name="Xu Z."/>
            <person name="Masuda Y."/>
            <person name="Itoh H."/>
            <person name="Senoo K."/>
        </authorList>
    </citation>
    <scope>NUCLEOTIDE SEQUENCE [LARGE SCALE GENOMIC DNA]</scope>
    <source>
        <strain evidence="5 6">Red88</strain>
    </source>
</reference>
<dbReference type="InterPro" id="IPR036388">
    <property type="entry name" value="WH-like_DNA-bd_sf"/>
</dbReference>
<proteinExistence type="predicted"/>
<keyword evidence="2" id="KW-0238">DNA-binding</keyword>
<evidence type="ECO:0000256" key="2">
    <source>
        <dbReference type="ARBA" id="ARBA00023125"/>
    </source>
</evidence>
<dbReference type="Proteomes" id="UP000324298">
    <property type="component" value="Unassembled WGS sequence"/>
</dbReference>
<dbReference type="PANTHER" id="PTHR33164:SF64">
    <property type="entry name" value="TRANSCRIPTIONAL REGULATOR SLYA"/>
    <property type="match status" value="1"/>
</dbReference>
<evidence type="ECO:0000313" key="5">
    <source>
        <dbReference type="EMBL" id="KAA0888385.1"/>
    </source>
</evidence>
<dbReference type="InterPro" id="IPR039422">
    <property type="entry name" value="MarR/SlyA-like"/>
</dbReference>
<evidence type="ECO:0000259" key="4">
    <source>
        <dbReference type="PROSITE" id="PS50995"/>
    </source>
</evidence>
<dbReference type="Gene3D" id="1.10.10.10">
    <property type="entry name" value="Winged helix-like DNA-binding domain superfamily/Winged helix DNA-binding domain"/>
    <property type="match status" value="1"/>
</dbReference>
<dbReference type="GO" id="GO:0003700">
    <property type="term" value="F:DNA-binding transcription factor activity"/>
    <property type="evidence" value="ECO:0007669"/>
    <property type="project" value="InterPro"/>
</dbReference>
<dbReference type="Pfam" id="PF12802">
    <property type="entry name" value="MarR_2"/>
    <property type="match status" value="1"/>
</dbReference>
<dbReference type="PRINTS" id="PR00598">
    <property type="entry name" value="HTHMARR"/>
</dbReference>
<accession>A0A5A9X7M5</accession>
<keyword evidence="6" id="KW-1185">Reference proteome</keyword>
<dbReference type="GO" id="GO:0003677">
    <property type="term" value="F:DNA binding"/>
    <property type="evidence" value="ECO:0007669"/>
    <property type="project" value="UniProtKB-KW"/>
</dbReference>
<sequence length="142" mass="16201">MDFSLETSVGFTVYRTALTLQLEMARRLKPFYLTPVQWSVLTRLAEQDGLPQKQVAETTFKDQPTTGRILDRLVEKGLVRRDGNPGDRRGFLIFLTEEGRRLRDQIVPVATQMNEDASNGLSFEERQTLLGLLAKVQGNFNR</sequence>
<gene>
    <name evidence="5" type="ORF">ET418_16795</name>
</gene>
<dbReference type="OrthoDB" id="195851at2"/>
<evidence type="ECO:0000256" key="1">
    <source>
        <dbReference type="ARBA" id="ARBA00023015"/>
    </source>
</evidence>
<dbReference type="InterPro" id="IPR036390">
    <property type="entry name" value="WH_DNA-bd_sf"/>
</dbReference>
<evidence type="ECO:0000313" key="6">
    <source>
        <dbReference type="Proteomes" id="UP000324298"/>
    </source>
</evidence>
<dbReference type="SMART" id="SM00347">
    <property type="entry name" value="HTH_MARR"/>
    <property type="match status" value="1"/>
</dbReference>
<dbReference type="SUPFAM" id="SSF46785">
    <property type="entry name" value="Winged helix' DNA-binding domain"/>
    <property type="match status" value="1"/>
</dbReference>
<comment type="caution">
    <text evidence="5">The sequence shown here is derived from an EMBL/GenBank/DDBJ whole genome shotgun (WGS) entry which is preliminary data.</text>
</comment>